<protein>
    <recommendedName>
        <fullName evidence="5">Pentatricopeptide repeat-containing protein</fullName>
    </recommendedName>
</protein>
<dbReference type="Proteomes" id="UP001630127">
    <property type="component" value="Unassembled WGS sequence"/>
</dbReference>
<reference evidence="3 4" key="1">
    <citation type="submission" date="2024-11" db="EMBL/GenBank/DDBJ databases">
        <title>A near-complete genome assembly of Cinchona calisaya.</title>
        <authorList>
            <person name="Lian D.C."/>
            <person name="Zhao X.W."/>
            <person name="Wei L."/>
        </authorList>
    </citation>
    <scope>NUCLEOTIDE SEQUENCE [LARGE SCALE GENOMIC DNA]</scope>
    <source>
        <tissue evidence="3">Nenye</tissue>
    </source>
</reference>
<comment type="caution">
    <text evidence="3">The sequence shown here is derived from an EMBL/GenBank/DDBJ whole genome shotgun (WGS) entry which is preliminary data.</text>
</comment>
<dbReference type="AlphaFoldDB" id="A0ABD2ZN98"/>
<name>A0ABD2ZN98_9GENT</name>
<dbReference type="InterPro" id="IPR046960">
    <property type="entry name" value="PPR_At4g14850-like_plant"/>
</dbReference>
<dbReference type="Pfam" id="PF01535">
    <property type="entry name" value="PPR"/>
    <property type="match status" value="3"/>
</dbReference>
<proteinExistence type="predicted"/>
<sequence>MALPHPQHPTPQQTILTPLKRLHIPPNKQTSKKIVTIPTSSASNSSIQIQLALQRPQHTPIHKTSEDPNTCKPLIRSTISDVLGLLDSLKIPISLDLYASFIQECTETRDSLIAIELHNHIKSSRLRLSLSIINRLLVMYVSCFLIEYAQKLFDKMTVRSSCTWAVMIAGYFEHGDYGKVVDLFLEMKRWDRAKTECDHQDKIVISWIVMCVLKACAKTMNMELGKQVHGWIIKMGCVENLLLSCSLMSFYWKVGCLEGSDYIFDQVTYQNKVIWTAKIVNCCNEKRYQEAINVFREMGKEGVKKNSFTFSSVLKACASMMDGGCCGQQVHANVIKLGLEFNEHVQCGLIDMYGKCGLVKYATKVFKICGNNRNVACWNAMLTGYIQQGFGIEAIKLVYDMKTACLQPKESLLNKVIITCGSNLIEKKKS</sequence>
<keyword evidence="4" id="KW-1185">Reference proteome</keyword>
<keyword evidence="1" id="KW-0677">Repeat</keyword>
<dbReference type="PROSITE" id="PS51375">
    <property type="entry name" value="PPR"/>
    <property type="match status" value="3"/>
</dbReference>
<dbReference type="PANTHER" id="PTHR47926:SF361">
    <property type="entry name" value="PENTACOTRIPEPTIDE-REPEAT REGION OF PRORP DOMAIN-CONTAINING PROTEIN"/>
    <property type="match status" value="1"/>
</dbReference>
<evidence type="ECO:0000256" key="1">
    <source>
        <dbReference type="ARBA" id="ARBA00022737"/>
    </source>
</evidence>
<dbReference type="EMBL" id="JBJUIK010000008">
    <property type="protein sequence ID" value="KAL3520346.1"/>
    <property type="molecule type" value="Genomic_DNA"/>
</dbReference>
<accession>A0ABD2ZN98</accession>
<evidence type="ECO:0000313" key="4">
    <source>
        <dbReference type="Proteomes" id="UP001630127"/>
    </source>
</evidence>
<dbReference type="Pfam" id="PF13041">
    <property type="entry name" value="PPR_2"/>
    <property type="match status" value="1"/>
</dbReference>
<organism evidence="3 4">
    <name type="scientific">Cinchona calisaya</name>
    <dbReference type="NCBI Taxonomy" id="153742"/>
    <lineage>
        <taxon>Eukaryota</taxon>
        <taxon>Viridiplantae</taxon>
        <taxon>Streptophyta</taxon>
        <taxon>Embryophyta</taxon>
        <taxon>Tracheophyta</taxon>
        <taxon>Spermatophyta</taxon>
        <taxon>Magnoliopsida</taxon>
        <taxon>eudicotyledons</taxon>
        <taxon>Gunneridae</taxon>
        <taxon>Pentapetalae</taxon>
        <taxon>asterids</taxon>
        <taxon>lamiids</taxon>
        <taxon>Gentianales</taxon>
        <taxon>Rubiaceae</taxon>
        <taxon>Cinchonoideae</taxon>
        <taxon>Cinchoneae</taxon>
        <taxon>Cinchona</taxon>
    </lineage>
</organism>
<gene>
    <name evidence="3" type="ORF">ACH5RR_018495</name>
</gene>
<dbReference type="PANTHER" id="PTHR47926">
    <property type="entry name" value="PENTATRICOPEPTIDE REPEAT-CONTAINING PROTEIN"/>
    <property type="match status" value="1"/>
</dbReference>
<dbReference type="NCBIfam" id="TIGR00756">
    <property type="entry name" value="PPR"/>
    <property type="match status" value="2"/>
</dbReference>
<evidence type="ECO:0000313" key="3">
    <source>
        <dbReference type="EMBL" id="KAL3520346.1"/>
    </source>
</evidence>
<feature type="repeat" description="PPR" evidence="2">
    <location>
        <begin position="374"/>
        <end position="408"/>
    </location>
</feature>
<evidence type="ECO:0008006" key="5">
    <source>
        <dbReference type="Google" id="ProtNLM"/>
    </source>
</evidence>
<dbReference type="Gene3D" id="1.25.40.10">
    <property type="entry name" value="Tetratricopeptide repeat domain"/>
    <property type="match status" value="3"/>
</dbReference>
<dbReference type="InterPro" id="IPR011990">
    <property type="entry name" value="TPR-like_helical_dom_sf"/>
</dbReference>
<evidence type="ECO:0000256" key="2">
    <source>
        <dbReference type="PROSITE-ProRule" id="PRU00708"/>
    </source>
</evidence>
<dbReference type="FunFam" id="1.25.40.10:FF:000285">
    <property type="entry name" value="Pentatricopeptide repeat-containing protein, chloroplastic"/>
    <property type="match status" value="1"/>
</dbReference>
<dbReference type="InterPro" id="IPR002885">
    <property type="entry name" value="PPR_rpt"/>
</dbReference>
<feature type="repeat" description="PPR" evidence="2">
    <location>
        <begin position="160"/>
        <end position="194"/>
    </location>
</feature>
<feature type="repeat" description="PPR" evidence="2">
    <location>
        <begin position="271"/>
        <end position="305"/>
    </location>
</feature>